<evidence type="ECO:0000313" key="2">
    <source>
        <dbReference type="EMBL" id="GEL54508.1"/>
    </source>
</evidence>
<dbReference type="AlphaFoldDB" id="A0AAN4U3H4"/>
<keyword evidence="3" id="KW-1185">Reference proteome</keyword>
<dbReference type="GeneID" id="78227734"/>
<dbReference type="Pfam" id="PF04577">
    <property type="entry name" value="Glyco_transf_61"/>
    <property type="match status" value="1"/>
</dbReference>
<dbReference type="KEGG" id="abg:Asbog_02733"/>
<sequence length="340" mass="38428">MSRIDIPKACPNTFGRTHIIQTRPLLAHHDAALLRHNSLYTPAGVLITDSTYCSGVNVQGSFELQIHAPQIIAIETERDSYERGEAFHDCFWIGYFHDHFGHFLTSTLARLWALDAHGSRAQWYIAPTYTHSRDHEGFILPILNSLGIDHSRIIAPPENTLIRGVRIAEPAFVENAHCYREWGRFMQAIGQSFLNRHQRHSASRPVFLARSKASATTRRYDGEHELSVFLASLGIEIVHPQELPFAEQLDLWASHSIFVGFSGSAFMNAAFFQGKTVIILNHDGYIFGTQRMIDTIGGHHAVYLDVSAFLSVTDNEHHHYLIREPARLAVEIVQACRRAV</sequence>
<dbReference type="GO" id="GO:0016757">
    <property type="term" value="F:glycosyltransferase activity"/>
    <property type="evidence" value="ECO:0007669"/>
    <property type="project" value="InterPro"/>
</dbReference>
<dbReference type="RefSeq" id="WP_083510892.1">
    <property type="nucleotide sequence ID" value="NZ_AP014690.1"/>
</dbReference>
<gene>
    <name evidence="2" type="ORF">ABO01nite_25150</name>
</gene>
<evidence type="ECO:0000259" key="1">
    <source>
        <dbReference type="Pfam" id="PF04577"/>
    </source>
</evidence>
<protein>
    <recommendedName>
        <fullName evidence="1">Glycosyltransferase 61 catalytic domain-containing protein</fullName>
    </recommendedName>
</protein>
<organism evidence="2 3">
    <name type="scientific">Asaia bogorensis NBRC 16594</name>
    <dbReference type="NCBI Taxonomy" id="1231624"/>
    <lineage>
        <taxon>Bacteria</taxon>
        <taxon>Pseudomonadati</taxon>
        <taxon>Pseudomonadota</taxon>
        <taxon>Alphaproteobacteria</taxon>
        <taxon>Acetobacterales</taxon>
        <taxon>Acetobacteraceae</taxon>
        <taxon>Asaia</taxon>
    </lineage>
</organism>
<feature type="domain" description="Glycosyltransferase 61 catalytic" evidence="1">
    <location>
        <begin position="100"/>
        <end position="279"/>
    </location>
</feature>
<name>A0AAN4U3H4_9PROT</name>
<reference evidence="2 3" key="1">
    <citation type="submission" date="2019-07" db="EMBL/GenBank/DDBJ databases">
        <title>Whole genome shotgun sequence of Asaia bogorensis NBRC 16594.</title>
        <authorList>
            <person name="Hosoyama A."/>
            <person name="Uohara A."/>
            <person name="Ohji S."/>
            <person name="Ichikawa N."/>
        </authorList>
    </citation>
    <scope>NUCLEOTIDE SEQUENCE [LARGE SCALE GENOMIC DNA]</scope>
    <source>
        <strain evidence="2 3">NBRC 16594</strain>
    </source>
</reference>
<proteinExistence type="predicted"/>
<dbReference type="InterPro" id="IPR049625">
    <property type="entry name" value="Glyco_transf_61_cat"/>
</dbReference>
<dbReference type="EMBL" id="BJVS01000008">
    <property type="protein sequence ID" value="GEL54508.1"/>
    <property type="molecule type" value="Genomic_DNA"/>
</dbReference>
<dbReference type="Proteomes" id="UP000321287">
    <property type="component" value="Unassembled WGS sequence"/>
</dbReference>
<evidence type="ECO:0000313" key="3">
    <source>
        <dbReference type="Proteomes" id="UP000321287"/>
    </source>
</evidence>
<comment type="caution">
    <text evidence="2">The sequence shown here is derived from an EMBL/GenBank/DDBJ whole genome shotgun (WGS) entry which is preliminary data.</text>
</comment>
<accession>A0AAN4U3H4</accession>